<name>A0ABM3JJ67_BACDO</name>
<evidence type="ECO:0000256" key="4">
    <source>
        <dbReference type="ARBA" id="ARBA00022989"/>
    </source>
</evidence>
<evidence type="ECO:0000256" key="1">
    <source>
        <dbReference type="ARBA" id="ARBA00004370"/>
    </source>
</evidence>
<comment type="subcellular location">
    <subcellularLocation>
        <location evidence="1">Membrane</location>
    </subcellularLocation>
</comment>
<sequence length="150" mass="16448">MTVDVMGFLLAGTYTSLGVVKAMDNDSFIQLGASLIVGGVLGYGAYLNSRDPPRPLFQLSTELLLAGIMGTRYTLTSDVNDGALFLATAASAFYNSYTYTEDLSNQIDIDDFLGRVDSRKITIKIPDIKRQNGELTKFLRMFANFIVLPL</sequence>
<accession>A0ABM3JJ67</accession>
<evidence type="ECO:0000313" key="8">
    <source>
        <dbReference type="RefSeq" id="XP_049309280.1"/>
    </source>
</evidence>
<protein>
    <submittedName>
        <fullName evidence="8">Transmembrane protein 14 homolog isoform X1</fullName>
    </submittedName>
</protein>
<gene>
    <name evidence="8" type="primary">LOC105228641</name>
</gene>
<evidence type="ECO:0000256" key="6">
    <source>
        <dbReference type="SAM" id="Phobius"/>
    </source>
</evidence>
<proteinExistence type="inferred from homology"/>
<evidence type="ECO:0000256" key="3">
    <source>
        <dbReference type="ARBA" id="ARBA00022692"/>
    </source>
</evidence>
<keyword evidence="4 6" id="KW-1133">Transmembrane helix</keyword>
<dbReference type="InterPro" id="IPR005349">
    <property type="entry name" value="TMEM14"/>
</dbReference>
<reference evidence="8" key="1">
    <citation type="submission" date="2025-08" db="UniProtKB">
        <authorList>
            <consortium name="RefSeq"/>
        </authorList>
    </citation>
    <scope>IDENTIFICATION</scope>
    <source>
        <tissue evidence="8">Adult</tissue>
    </source>
</reference>
<dbReference type="Gene3D" id="1.10.10.1740">
    <property type="entry name" value="Transmembrane protein 14-like"/>
    <property type="match status" value="1"/>
</dbReference>
<evidence type="ECO:0000256" key="2">
    <source>
        <dbReference type="ARBA" id="ARBA00007590"/>
    </source>
</evidence>
<keyword evidence="5 6" id="KW-0472">Membrane</keyword>
<evidence type="ECO:0000256" key="5">
    <source>
        <dbReference type="ARBA" id="ARBA00023136"/>
    </source>
</evidence>
<dbReference type="RefSeq" id="XP_049309280.1">
    <property type="nucleotide sequence ID" value="XM_049453323.1"/>
</dbReference>
<keyword evidence="3 6" id="KW-0812">Transmembrane</keyword>
<comment type="similarity">
    <text evidence="2">Belongs to the TMEM14 family.</text>
</comment>
<dbReference type="InterPro" id="IPR044890">
    <property type="entry name" value="TMEM14_sf"/>
</dbReference>
<keyword evidence="7" id="KW-1185">Reference proteome</keyword>
<organism evidence="7 8">
    <name type="scientific">Bactrocera dorsalis</name>
    <name type="common">Oriental fruit fly</name>
    <name type="synonym">Dacus dorsalis</name>
    <dbReference type="NCBI Taxonomy" id="27457"/>
    <lineage>
        <taxon>Eukaryota</taxon>
        <taxon>Metazoa</taxon>
        <taxon>Ecdysozoa</taxon>
        <taxon>Arthropoda</taxon>
        <taxon>Hexapoda</taxon>
        <taxon>Insecta</taxon>
        <taxon>Pterygota</taxon>
        <taxon>Neoptera</taxon>
        <taxon>Endopterygota</taxon>
        <taxon>Diptera</taxon>
        <taxon>Brachycera</taxon>
        <taxon>Muscomorpha</taxon>
        <taxon>Tephritoidea</taxon>
        <taxon>Tephritidae</taxon>
        <taxon>Bactrocera</taxon>
        <taxon>Bactrocera</taxon>
    </lineage>
</organism>
<dbReference type="Proteomes" id="UP001652620">
    <property type="component" value="Chromosome 3"/>
</dbReference>
<dbReference type="Pfam" id="PF03647">
    <property type="entry name" value="Tmemb_14"/>
    <property type="match status" value="1"/>
</dbReference>
<feature type="transmembrane region" description="Helical" evidence="6">
    <location>
        <begin position="28"/>
        <end position="47"/>
    </location>
</feature>
<evidence type="ECO:0000313" key="7">
    <source>
        <dbReference type="Proteomes" id="UP001652620"/>
    </source>
</evidence>
<dbReference type="GeneID" id="105228641"/>